<accession>A0A482W073</accession>
<dbReference type="GO" id="GO:0016279">
    <property type="term" value="F:protein-lysine N-methyltransferase activity"/>
    <property type="evidence" value="ECO:0007669"/>
    <property type="project" value="TreeGrafter"/>
</dbReference>
<gene>
    <name evidence="1" type="ORF">BDFB_006510</name>
</gene>
<dbReference type="Proteomes" id="UP000292052">
    <property type="component" value="Unassembled WGS sequence"/>
</dbReference>
<proteinExistence type="predicted"/>
<reference evidence="1 2" key="1">
    <citation type="submission" date="2017-03" db="EMBL/GenBank/DDBJ databases">
        <title>Genome of the blue death feigning beetle - Asbolus verrucosus.</title>
        <authorList>
            <person name="Rider S.D."/>
        </authorList>
    </citation>
    <scope>NUCLEOTIDE SEQUENCE [LARGE SCALE GENOMIC DNA]</scope>
    <source>
        <strain evidence="1">Butters</strain>
        <tissue evidence="1">Head and leg muscle</tissue>
    </source>
</reference>
<evidence type="ECO:0000313" key="2">
    <source>
        <dbReference type="Proteomes" id="UP000292052"/>
    </source>
</evidence>
<dbReference type="SUPFAM" id="SSF82199">
    <property type="entry name" value="SET domain"/>
    <property type="match status" value="1"/>
</dbReference>
<dbReference type="EMBL" id="QDEB01046354">
    <property type="protein sequence ID" value="RZC38109.1"/>
    <property type="molecule type" value="Genomic_DNA"/>
</dbReference>
<dbReference type="InterPro" id="IPR046341">
    <property type="entry name" value="SET_dom_sf"/>
</dbReference>
<dbReference type="AlphaFoldDB" id="A0A482W073"/>
<dbReference type="Gene3D" id="3.90.1410.10">
    <property type="entry name" value="set domain protein methyltransferase, domain 1"/>
    <property type="match status" value="1"/>
</dbReference>
<dbReference type="STRING" id="1661398.A0A482W073"/>
<evidence type="ECO:0000313" key="1">
    <source>
        <dbReference type="EMBL" id="RZC38109.1"/>
    </source>
</evidence>
<comment type="caution">
    <text evidence="1">The sequence shown here is derived from an EMBL/GenBank/DDBJ whole genome shotgun (WGS) entry which is preliminary data.</text>
</comment>
<keyword evidence="2" id="KW-1185">Reference proteome</keyword>
<dbReference type="PANTHER" id="PTHR13271:SF151">
    <property type="entry name" value="SET DOMAIN-CONTAINING PROTEIN 4"/>
    <property type="match status" value="1"/>
</dbReference>
<sequence length="325" mass="37595">MERHKKQSFWSSYVSSLPPKPPWIPSLLSVEYIELLPADLRLAAKKSRRLLEESWSRIKKSIKRDWTCSCCGKRADCVLDVNTFTWGYILVNTRAVYVNPEIVRESCGSCEDILSDQPCMALCPYLDMFNHSHTARTRAELIRREGRLVYQLTALNSTKKHQQVFISYGAHDNVKLLTEYGFFIPGNRFDSIQIRSEDVLKVLNLNLNDSQYKFIRTHGLDKSDLYIGEGGPSFNLKAFLFVAFKDSTAKNFASIIYSDSYPKHFLEGIVDSCRKLLYLHLELTEKALRTFQDLASIDSERDVSVIIDFLKYRREFVKVLCDNKQ</sequence>
<dbReference type="InterPro" id="IPR050600">
    <property type="entry name" value="SETD3_SETD6_MTase"/>
</dbReference>
<dbReference type="OrthoDB" id="341421at2759"/>
<name>A0A482W073_ASBVE</name>
<organism evidence="1 2">
    <name type="scientific">Asbolus verrucosus</name>
    <name type="common">Desert ironclad beetle</name>
    <dbReference type="NCBI Taxonomy" id="1661398"/>
    <lineage>
        <taxon>Eukaryota</taxon>
        <taxon>Metazoa</taxon>
        <taxon>Ecdysozoa</taxon>
        <taxon>Arthropoda</taxon>
        <taxon>Hexapoda</taxon>
        <taxon>Insecta</taxon>
        <taxon>Pterygota</taxon>
        <taxon>Neoptera</taxon>
        <taxon>Endopterygota</taxon>
        <taxon>Coleoptera</taxon>
        <taxon>Polyphaga</taxon>
        <taxon>Cucujiformia</taxon>
        <taxon>Tenebrionidae</taxon>
        <taxon>Pimeliinae</taxon>
        <taxon>Asbolus</taxon>
    </lineage>
</organism>
<dbReference type="PANTHER" id="PTHR13271">
    <property type="entry name" value="UNCHARACTERIZED PUTATIVE METHYLTRANSFERASE"/>
    <property type="match status" value="1"/>
</dbReference>
<protein>
    <submittedName>
        <fullName evidence="1">SET domain containing protein</fullName>
    </submittedName>
</protein>